<accession>A0A645IW39</accession>
<reference evidence="1" key="1">
    <citation type="submission" date="2019-08" db="EMBL/GenBank/DDBJ databases">
        <authorList>
            <person name="Kucharzyk K."/>
            <person name="Murdoch R.W."/>
            <person name="Higgins S."/>
            <person name="Loffler F."/>
        </authorList>
    </citation>
    <scope>NUCLEOTIDE SEQUENCE</scope>
</reference>
<organism evidence="1">
    <name type="scientific">bioreactor metagenome</name>
    <dbReference type="NCBI Taxonomy" id="1076179"/>
    <lineage>
        <taxon>unclassified sequences</taxon>
        <taxon>metagenomes</taxon>
        <taxon>ecological metagenomes</taxon>
    </lineage>
</organism>
<dbReference type="EMBL" id="VSSQ01123926">
    <property type="protein sequence ID" value="MPN55082.1"/>
    <property type="molecule type" value="Genomic_DNA"/>
</dbReference>
<gene>
    <name evidence="1" type="ORF">SDC9_202761</name>
</gene>
<protein>
    <submittedName>
        <fullName evidence="1">Uncharacterized protein</fullName>
    </submittedName>
</protein>
<comment type="caution">
    <text evidence="1">The sequence shown here is derived from an EMBL/GenBank/DDBJ whole genome shotgun (WGS) entry which is preliminary data.</text>
</comment>
<name>A0A645IW39_9ZZZZ</name>
<evidence type="ECO:0000313" key="1">
    <source>
        <dbReference type="EMBL" id="MPN55082.1"/>
    </source>
</evidence>
<sequence length="70" mass="7341">MALPDMVPNNALDNTATLAGPPLYFPAAPVAKSIKNCPPAKFCRNAPNKQNKNTKLAVAVKGEPNIPTSP</sequence>
<proteinExistence type="predicted"/>
<dbReference type="AlphaFoldDB" id="A0A645IW39"/>